<dbReference type="GO" id="GO:0006487">
    <property type="term" value="P:protein N-linked glycosylation"/>
    <property type="evidence" value="ECO:0007669"/>
    <property type="project" value="TreeGrafter"/>
</dbReference>
<dbReference type="PANTHER" id="PTHR31121">
    <property type="entry name" value="ALPHA-1,2 MANNOSYLTRANSFERASE KTR1"/>
    <property type="match status" value="1"/>
</dbReference>
<dbReference type="OMA" id="FMETIPT"/>
<keyword evidence="3" id="KW-0328">Glycosyltransferase</keyword>
<comment type="caution">
    <text evidence="3">The sequence shown here is derived from an EMBL/GenBank/DDBJ whole genome shotgun (WGS) entry which is preliminary data.</text>
</comment>
<dbReference type="Pfam" id="PF01793">
    <property type="entry name" value="Glyco_transf_15"/>
    <property type="match status" value="1"/>
</dbReference>
<dbReference type="InterPro" id="IPR002685">
    <property type="entry name" value="Glyco_trans_15"/>
</dbReference>
<evidence type="ECO:0000256" key="1">
    <source>
        <dbReference type="ARBA" id="ARBA00007677"/>
    </source>
</evidence>
<dbReference type="Proteomes" id="UP000092993">
    <property type="component" value="Unassembled WGS sequence"/>
</dbReference>
<gene>
    <name evidence="3" type="primary">MNT2_0</name>
    <name evidence="3" type="ORF">A0H81_06734</name>
</gene>
<accession>A0A1C7M7U1</accession>
<reference evidence="3 4" key="1">
    <citation type="submission" date="2016-03" db="EMBL/GenBank/DDBJ databases">
        <title>Whole genome sequencing of Grifola frondosa 9006-11.</title>
        <authorList>
            <person name="Min B."/>
            <person name="Park H."/>
            <person name="Kim J.-G."/>
            <person name="Cho H."/>
            <person name="Oh Y.-L."/>
            <person name="Kong W.-S."/>
            <person name="Choi I.-G."/>
        </authorList>
    </citation>
    <scope>NUCLEOTIDE SEQUENCE [LARGE SCALE GENOMIC DNA]</scope>
    <source>
        <strain evidence="3 4">9006-11</strain>
    </source>
</reference>
<keyword evidence="4" id="KW-1185">Reference proteome</keyword>
<proteinExistence type="inferred from homology"/>
<keyword evidence="2 3" id="KW-0808">Transferase</keyword>
<name>A0A1C7M7U1_GRIFR</name>
<dbReference type="STRING" id="5627.A0A1C7M7U1"/>
<dbReference type="GO" id="GO:0000032">
    <property type="term" value="P:cell wall mannoprotein biosynthetic process"/>
    <property type="evidence" value="ECO:0007669"/>
    <property type="project" value="TreeGrafter"/>
</dbReference>
<evidence type="ECO:0000256" key="2">
    <source>
        <dbReference type="ARBA" id="ARBA00022679"/>
    </source>
</evidence>
<comment type="similarity">
    <text evidence="1">Belongs to the glycosyltransferase 15 family.</text>
</comment>
<dbReference type="GO" id="GO:0000026">
    <property type="term" value="F:alpha-1,2-mannosyltransferase activity"/>
    <property type="evidence" value="ECO:0007669"/>
    <property type="project" value="TreeGrafter"/>
</dbReference>
<dbReference type="OrthoDB" id="439943at2759"/>
<dbReference type="SUPFAM" id="SSF53448">
    <property type="entry name" value="Nucleotide-diphospho-sugar transferases"/>
    <property type="match status" value="1"/>
</dbReference>
<dbReference type="AlphaFoldDB" id="A0A1C7M7U1"/>
<dbReference type="GO" id="GO:0005794">
    <property type="term" value="C:Golgi apparatus"/>
    <property type="evidence" value="ECO:0007669"/>
    <property type="project" value="TreeGrafter"/>
</dbReference>
<sequence length="423" mass="49733">MKFFLSFNLCNLGTREPTIHNMLLPSLSPSLRLCSIVPHLRSFKPSRTSRYAGVVVFTIIALHSLLRITHEAYGRMTSIPNISAHFAWPLTGDVAGVRDPFDFSNVYVNGTRRANAAILMLARNSEIDKAANSVRDLEDRFNSNFGYPWIFLNEEPFTEEFKERIRNITSGPVEFGLIPSDHWFQPDWVDEEKATQGRDKLVSQNIIYGDSVSYRNMCRFNSGFFYRHPLLKNFKWYWRVEPDVRFHCDISFDPFIYMEEHGKVYSFTITLYEYRETIPTLWDTVKEFINDHPEYLAPNNSMAYLSNDDGRTYNLCHFWSNFEIADLDFWRGEAYTEFFNYLDSKAGFYYERWGDAPVHSIAAALFARKDQIQFFDEIGYEHAPFTHCPRAGKSRKENHCSCRPWQSFDYTGYSCMRKWEKIQ</sequence>
<dbReference type="Gene3D" id="3.90.550.10">
    <property type="entry name" value="Spore Coat Polysaccharide Biosynthesis Protein SpsA, Chain A"/>
    <property type="match status" value="1"/>
</dbReference>
<dbReference type="GO" id="GO:0016020">
    <property type="term" value="C:membrane"/>
    <property type="evidence" value="ECO:0007669"/>
    <property type="project" value="InterPro"/>
</dbReference>
<dbReference type="PANTHER" id="PTHR31121:SF6">
    <property type="entry name" value="ALPHA-1,2 MANNOSYLTRANSFERASE KTR1"/>
    <property type="match status" value="1"/>
</dbReference>
<protein>
    <submittedName>
        <fullName evidence="3">Glycolipid 2-alpha-mannosyltransferase 2</fullName>
    </submittedName>
</protein>
<dbReference type="InterPro" id="IPR029044">
    <property type="entry name" value="Nucleotide-diphossugar_trans"/>
</dbReference>
<dbReference type="FunFam" id="3.90.550.10:FF:000051">
    <property type="entry name" value="Alpha-1,2-mannosyltransferase (Ktr4)"/>
    <property type="match status" value="1"/>
</dbReference>
<evidence type="ECO:0000313" key="4">
    <source>
        <dbReference type="Proteomes" id="UP000092993"/>
    </source>
</evidence>
<evidence type="ECO:0000313" key="3">
    <source>
        <dbReference type="EMBL" id="OBZ72892.1"/>
    </source>
</evidence>
<organism evidence="3 4">
    <name type="scientific">Grifola frondosa</name>
    <name type="common">Maitake</name>
    <name type="synonym">Polyporus frondosus</name>
    <dbReference type="NCBI Taxonomy" id="5627"/>
    <lineage>
        <taxon>Eukaryota</taxon>
        <taxon>Fungi</taxon>
        <taxon>Dikarya</taxon>
        <taxon>Basidiomycota</taxon>
        <taxon>Agaricomycotina</taxon>
        <taxon>Agaricomycetes</taxon>
        <taxon>Polyporales</taxon>
        <taxon>Grifolaceae</taxon>
        <taxon>Grifola</taxon>
    </lineage>
</organism>
<dbReference type="EMBL" id="LUGG01000007">
    <property type="protein sequence ID" value="OBZ72892.1"/>
    <property type="molecule type" value="Genomic_DNA"/>
</dbReference>